<dbReference type="InterPro" id="IPR036291">
    <property type="entry name" value="NAD(P)-bd_dom_sf"/>
</dbReference>
<dbReference type="SMART" id="SM00822">
    <property type="entry name" value="PKS_KR"/>
    <property type="match status" value="1"/>
</dbReference>
<dbReference type="Gene3D" id="3.40.50.720">
    <property type="entry name" value="NAD(P)-binding Rossmann-like Domain"/>
    <property type="match status" value="1"/>
</dbReference>
<dbReference type="PRINTS" id="PR00081">
    <property type="entry name" value="GDHRDH"/>
</dbReference>
<dbReference type="FunFam" id="3.40.50.720:FF:000084">
    <property type="entry name" value="Short-chain dehydrogenase reductase"/>
    <property type="match status" value="1"/>
</dbReference>
<evidence type="ECO:0000313" key="7">
    <source>
        <dbReference type="Proteomes" id="UP000321181"/>
    </source>
</evidence>
<dbReference type="GO" id="GO:0016491">
    <property type="term" value="F:oxidoreductase activity"/>
    <property type="evidence" value="ECO:0007669"/>
    <property type="project" value="UniProtKB-KW"/>
</dbReference>
<dbReference type="SUPFAM" id="SSF51735">
    <property type="entry name" value="NAD(P)-binding Rossmann-fold domains"/>
    <property type="match status" value="1"/>
</dbReference>
<evidence type="ECO:0000256" key="2">
    <source>
        <dbReference type="ARBA" id="ARBA00022857"/>
    </source>
</evidence>
<keyword evidence="7" id="KW-1185">Reference proteome</keyword>
<dbReference type="InterPro" id="IPR052178">
    <property type="entry name" value="Sec_Metab_Biosynth_SDR"/>
</dbReference>
<dbReference type="PANTHER" id="PTHR43618:SF8">
    <property type="entry name" value="7ALPHA-HYDROXYSTEROID DEHYDROGENASE"/>
    <property type="match status" value="1"/>
</dbReference>
<dbReference type="Proteomes" id="UP000321181">
    <property type="component" value="Unassembled WGS sequence"/>
</dbReference>
<feature type="domain" description="Ketoreductase" evidence="5">
    <location>
        <begin position="39"/>
        <end position="213"/>
    </location>
</feature>
<keyword evidence="2" id="KW-0521">NADP</keyword>
<dbReference type="PANTHER" id="PTHR43618">
    <property type="entry name" value="7-ALPHA-HYDROXYSTEROID DEHYDROGENASE"/>
    <property type="match status" value="1"/>
</dbReference>
<evidence type="ECO:0000313" key="6">
    <source>
        <dbReference type="EMBL" id="GEO35262.1"/>
    </source>
</evidence>
<gene>
    <name evidence="6" type="ORF">CAE01nite_29870</name>
</gene>
<feature type="region of interest" description="Disordered" evidence="4">
    <location>
        <begin position="1"/>
        <end position="32"/>
    </location>
</feature>
<reference evidence="6 7" key="1">
    <citation type="submission" date="2019-07" db="EMBL/GenBank/DDBJ databases">
        <title>Whole genome shotgun sequence of Cellulomonas aerilata NBRC 106308.</title>
        <authorList>
            <person name="Hosoyama A."/>
            <person name="Uohara A."/>
            <person name="Ohji S."/>
            <person name="Ichikawa N."/>
        </authorList>
    </citation>
    <scope>NUCLEOTIDE SEQUENCE [LARGE SCALE GENOMIC DNA]</scope>
    <source>
        <strain evidence="6 7">NBRC 106308</strain>
    </source>
</reference>
<evidence type="ECO:0000256" key="3">
    <source>
        <dbReference type="ARBA" id="ARBA00023002"/>
    </source>
</evidence>
<organism evidence="6 7">
    <name type="scientific">Cellulomonas aerilata</name>
    <dbReference type="NCBI Taxonomy" id="515326"/>
    <lineage>
        <taxon>Bacteria</taxon>
        <taxon>Bacillati</taxon>
        <taxon>Actinomycetota</taxon>
        <taxon>Actinomycetes</taxon>
        <taxon>Micrococcales</taxon>
        <taxon>Cellulomonadaceae</taxon>
        <taxon>Cellulomonas</taxon>
    </lineage>
</organism>
<protein>
    <submittedName>
        <fullName evidence="6">Oxidoreductase</fullName>
    </submittedName>
</protein>
<comment type="caution">
    <text evidence="6">The sequence shown here is derived from an EMBL/GenBank/DDBJ whole genome shotgun (WGS) entry which is preliminary data.</text>
</comment>
<sequence length="277" mass="28523">MGGRRVSPPQGRTRPDGRSITTTTTSSRGQTDMGQLDGALAVVTGGSQGIGRAIAARFVAEGADVVLTGRRKDVLDEAVAELGPRVTGVPGDASSLEDLDALMDAVRATGRPVDVLVANAGGGSEAPLAEMTPDLFDGVTDLNIRGTFFTVQKALPLLADGARVVLVSSISGSNGDRNHATYNASKAAVRSFARTMTNDLRERSIRVNALSPGPTMSVGFSDFVGGEESIRRIAEAVPVGRIGRPEEVAAAALFLASQESSFVAGAELVVDGGMSQV</sequence>
<dbReference type="AlphaFoldDB" id="A0A512DFP4"/>
<comment type="similarity">
    <text evidence="1">Belongs to the short-chain dehydrogenases/reductases (SDR) family.</text>
</comment>
<accession>A0A512DFP4</accession>
<name>A0A512DFP4_9CELL</name>
<proteinExistence type="inferred from homology"/>
<dbReference type="Pfam" id="PF13561">
    <property type="entry name" value="adh_short_C2"/>
    <property type="match status" value="1"/>
</dbReference>
<dbReference type="EMBL" id="BJYY01000018">
    <property type="protein sequence ID" value="GEO35262.1"/>
    <property type="molecule type" value="Genomic_DNA"/>
</dbReference>
<dbReference type="CDD" id="cd05233">
    <property type="entry name" value="SDR_c"/>
    <property type="match status" value="1"/>
</dbReference>
<keyword evidence="3" id="KW-0560">Oxidoreductase</keyword>
<evidence type="ECO:0000256" key="1">
    <source>
        <dbReference type="ARBA" id="ARBA00006484"/>
    </source>
</evidence>
<dbReference type="PRINTS" id="PR00080">
    <property type="entry name" value="SDRFAMILY"/>
</dbReference>
<evidence type="ECO:0000259" key="5">
    <source>
        <dbReference type="SMART" id="SM00822"/>
    </source>
</evidence>
<dbReference type="InterPro" id="IPR057326">
    <property type="entry name" value="KR_dom"/>
</dbReference>
<dbReference type="InterPro" id="IPR002347">
    <property type="entry name" value="SDR_fam"/>
</dbReference>
<evidence type="ECO:0000256" key="4">
    <source>
        <dbReference type="SAM" id="MobiDB-lite"/>
    </source>
</evidence>